<name>I0K330_9BACT</name>
<accession>I0K330</accession>
<dbReference type="eggNOG" id="ENOG5032SI8">
    <property type="taxonomic scope" value="Bacteria"/>
</dbReference>
<organism evidence="1 2">
    <name type="scientific">Fibrella aestuarina BUZ 2</name>
    <dbReference type="NCBI Taxonomy" id="1166018"/>
    <lineage>
        <taxon>Bacteria</taxon>
        <taxon>Pseudomonadati</taxon>
        <taxon>Bacteroidota</taxon>
        <taxon>Cytophagia</taxon>
        <taxon>Cytophagales</taxon>
        <taxon>Spirosomataceae</taxon>
        <taxon>Fibrella</taxon>
    </lineage>
</organism>
<dbReference type="STRING" id="1166018.FAES_0522"/>
<dbReference type="Pfam" id="PF11236">
    <property type="entry name" value="DUF3037"/>
    <property type="match status" value="1"/>
</dbReference>
<keyword evidence="2" id="KW-1185">Reference proteome</keyword>
<protein>
    <recommendedName>
        <fullName evidence="3">DUF3037 domain-containing protein</fullName>
    </recommendedName>
</protein>
<evidence type="ECO:0000313" key="1">
    <source>
        <dbReference type="EMBL" id="CCG98533.1"/>
    </source>
</evidence>
<dbReference type="InterPro" id="IPR021398">
    <property type="entry name" value="DUF3037"/>
</dbReference>
<evidence type="ECO:0008006" key="3">
    <source>
        <dbReference type="Google" id="ProtNLM"/>
    </source>
</evidence>
<reference evidence="1 2" key="1">
    <citation type="journal article" date="2012" name="J. Bacteriol.">
        <title>Genome Sequence of Fibrella aestuarina BUZ 2T, a Filamentous Marine Bacterium.</title>
        <authorList>
            <person name="Filippini M."/>
            <person name="Qi W."/>
            <person name="Blom J."/>
            <person name="Goesmann A."/>
            <person name="Smits T.H."/>
            <person name="Bagheri H.C."/>
        </authorList>
    </citation>
    <scope>NUCLEOTIDE SEQUENCE [LARGE SCALE GENOMIC DNA]</scope>
    <source>
        <strain evidence="2">BUZ 2T</strain>
    </source>
</reference>
<proteinExistence type="predicted"/>
<sequence>MPDKHLVEYAVIRVVPRVEREEFLNVGVILFCASQRFLQTRWVLPTDRLRAFLPNVPEPELADRCAEISARLQALEQVSLGGPGSGPIGQLPPASRFRWLTAARSTVVQTSPVHPGFCTDPAEMLTKLFEQLVL</sequence>
<dbReference type="HOGENOM" id="CLU_138456_0_0_10"/>
<dbReference type="Proteomes" id="UP000011058">
    <property type="component" value="Chromosome"/>
</dbReference>
<dbReference type="KEGG" id="fae:FAES_0522"/>
<dbReference type="PATRIC" id="fig|1166018.3.peg.532"/>
<dbReference type="AlphaFoldDB" id="I0K330"/>
<dbReference type="RefSeq" id="WP_015329633.1">
    <property type="nucleotide sequence ID" value="NC_020054.1"/>
</dbReference>
<evidence type="ECO:0000313" key="2">
    <source>
        <dbReference type="Proteomes" id="UP000011058"/>
    </source>
</evidence>
<gene>
    <name evidence="1" type="ORF">FAES_0522</name>
</gene>
<dbReference type="OrthoDB" id="9803207at2"/>
<dbReference type="EMBL" id="HE796683">
    <property type="protein sequence ID" value="CCG98533.1"/>
    <property type="molecule type" value="Genomic_DNA"/>
</dbReference>